<feature type="domain" description="Helicase C-terminal" evidence="7">
    <location>
        <begin position="217"/>
        <end position="378"/>
    </location>
</feature>
<dbReference type="InterPro" id="IPR011545">
    <property type="entry name" value="DEAD/DEAH_box_helicase_dom"/>
</dbReference>
<dbReference type="GO" id="GO:0004386">
    <property type="term" value="F:helicase activity"/>
    <property type="evidence" value="ECO:0007669"/>
    <property type="project" value="UniProtKB-KW"/>
</dbReference>
<evidence type="ECO:0000256" key="4">
    <source>
        <dbReference type="ARBA" id="ARBA00022840"/>
    </source>
</evidence>
<dbReference type="Pfam" id="PF00270">
    <property type="entry name" value="DEAD"/>
    <property type="match status" value="1"/>
</dbReference>
<keyword evidence="9" id="KW-1185">Reference proteome</keyword>
<dbReference type="RefSeq" id="WP_343782486.1">
    <property type="nucleotide sequence ID" value="NZ_BAAACZ010000009.1"/>
</dbReference>
<dbReference type="Proteomes" id="UP001500740">
    <property type="component" value="Unassembled WGS sequence"/>
</dbReference>
<evidence type="ECO:0000256" key="5">
    <source>
        <dbReference type="ARBA" id="ARBA00023125"/>
    </source>
</evidence>
<dbReference type="PROSITE" id="PS00690">
    <property type="entry name" value="DEAH_ATP_HELICASE"/>
    <property type="match status" value="1"/>
</dbReference>
<dbReference type="SMART" id="SM00490">
    <property type="entry name" value="HELICc"/>
    <property type="match status" value="1"/>
</dbReference>
<reference evidence="8 9" key="1">
    <citation type="journal article" date="2019" name="Int. J. Syst. Evol. Microbiol.">
        <title>The Global Catalogue of Microorganisms (GCM) 10K type strain sequencing project: providing services to taxonomists for standard genome sequencing and annotation.</title>
        <authorList>
            <consortium name="The Broad Institute Genomics Platform"/>
            <consortium name="The Broad Institute Genome Sequencing Center for Infectious Disease"/>
            <person name="Wu L."/>
            <person name="Ma J."/>
        </authorList>
    </citation>
    <scope>NUCLEOTIDE SEQUENCE [LARGE SCALE GENOMIC DNA]</scope>
    <source>
        <strain evidence="8 9">JCM 14193</strain>
    </source>
</reference>
<evidence type="ECO:0000256" key="2">
    <source>
        <dbReference type="ARBA" id="ARBA00022801"/>
    </source>
</evidence>
<dbReference type="InterPro" id="IPR001650">
    <property type="entry name" value="Helicase_C-like"/>
</dbReference>
<dbReference type="NCBIfam" id="TIGR00614">
    <property type="entry name" value="recQ_fam"/>
    <property type="match status" value="1"/>
</dbReference>
<dbReference type="InterPro" id="IPR004589">
    <property type="entry name" value="DNA_helicase_ATP-dep_RecQ"/>
</dbReference>
<sequence length="486" mass="56621">MNDLINLEEELKRYFNYETFRVGQKEIITSVLDGSHTLATLPTGSGKSITYQLPALISSGITVVVSPLISLMFDQVKILKAKGIKRVAALNSLMSYEQKQQILNHLKHFKLLYCSPEMLQQEWLINRLKSINVSYLVIDEAHCISQWGHEFRTDYLKLHSIYKQLDEPTVLALSATATPEVQVDIVGHLQINMNKIIYPVDRPNITLATKKVEHQNEKEEYLIHLVENNRVPTMVYFSSRQVSEEVYQKLQAYFPDRRVACYHGGMEQDERLLIQQQFMYDQLDVICCTSAFGMGVDKSNIRLVVHYHMPSTLESYIQEMGRAGRDGKHSLAVLIYQLGDETIPFQLINSELPNDLEIETFLQSNRNEELIDPLTETKTKFLNFQLERNKTTETSEIASSIKNVRDHRLEVKKQNIFKMLHWIHTKGCRRESLYQSFQDGVENPINFCCDYCDFNLNQWSFLTSEEQKLNVLYDWEKRLNAIFNRR</sequence>
<dbReference type="Gene3D" id="3.40.50.300">
    <property type="entry name" value="P-loop containing nucleotide triphosphate hydrolases"/>
    <property type="match status" value="2"/>
</dbReference>
<dbReference type="SUPFAM" id="SSF52540">
    <property type="entry name" value="P-loop containing nucleoside triphosphate hydrolases"/>
    <property type="match status" value="1"/>
</dbReference>
<organism evidence="8 9">
    <name type="scientific">Alkalibacillus silvisoli</name>
    <dbReference type="NCBI Taxonomy" id="392823"/>
    <lineage>
        <taxon>Bacteria</taxon>
        <taxon>Bacillati</taxon>
        <taxon>Bacillota</taxon>
        <taxon>Bacilli</taxon>
        <taxon>Bacillales</taxon>
        <taxon>Bacillaceae</taxon>
        <taxon>Alkalibacillus</taxon>
    </lineage>
</organism>
<evidence type="ECO:0000313" key="8">
    <source>
        <dbReference type="EMBL" id="GAA0458767.1"/>
    </source>
</evidence>
<dbReference type="InterPro" id="IPR002464">
    <property type="entry name" value="DNA/RNA_helicase_DEAH_CS"/>
</dbReference>
<evidence type="ECO:0000256" key="3">
    <source>
        <dbReference type="ARBA" id="ARBA00022806"/>
    </source>
</evidence>
<proteinExistence type="predicted"/>
<name>A0ABN0ZTR1_9BACI</name>
<gene>
    <name evidence="8" type="ORF">GCM10008935_12440</name>
</gene>
<evidence type="ECO:0000256" key="1">
    <source>
        <dbReference type="ARBA" id="ARBA00022741"/>
    </source>
</evidence>
<feature type="domain" description="Helicase ATP-binding" evidence="6">
    <location>
        <begin position="28"/>
        <end position="195"/>
    </location>
</feature>
<evidence type="ECO:0000313" key="9">
    <source>
        <dbReference type="Proteomes" id="UP001500740"/>
    </source>
</evidence>
<dbReference type="InterPro" id="IPR014001">
    <property type="entry name" value="Helicase_ATP-bd"/>
</dbReference>
<dbReference type="SMART" id="SM00487">
    <property type="entry name" value="DEXDc"/>
    <property type="match status" value="1"/>
</dbReference>
<dbReference type="CDD" id="cd17920">
    <property type="entry name" value="DEXHc_RecQ"/>
    <property type="match status" value="1"/>
</dbReference>
<accession>A0ABN0ZTR1</accession>
<keyword evidence="5" id="KW-0238">DNA-binding</keyword>
<evidence type="ECO:0000259" key="6">
    <source>
        <dbReference type="PROSITE" id="PS51192"/>
    </source>
</evidence>
<dbReference type="EMBL" id="BAAACZ010000009">
    <property type="protein sequence ID" value="GAA0458767.1"/>
    <property type="molecule type" value="Genomic_DNA"/>
</dbReference>
<dbReference type="PANTHER" id="PTHR13710:SF84">
    <property type="entry name" value="ATP-DEPENDENT DNA HELICASE RECS-RELATED"/>
    <property type="match status" value="1"/>
</dbReference>
<dbReference type="PROSITE" id="PS51192">
    <property type="entry name" value="HELICASE_ATP_BIND_1"/>
    <property type="match status" value="1"/>
</dbReference>
<protein>
    <submittedName>
        <fullName evidence="8">ATP-dependent DNA helicase RecQ</fullName>
    </submittedName>
</protein>
<dbReference type="InterPro" id="IPR027417">
    <property type="entry name" value="P-loop_NTPase"/>
</dbReference>
<keyword evidence="1" id="KW-0547">Nucleotide-binding</keyword>
<dbReference type="Pfam" id="PF00271">
    <property type="entry name" value="Helicase_C"/>
    <property type="match status" value="1"/>
</dbReference>
<keyword evidence="3 8" id="KW-0347">Helicase</keyword>
<keyword evidence="2" id="KW-0378">Hydrolase</keyword>
<comment type="caution">
    <text evidence="8">The sequence shown here is derived from an EMBL/GenBank/DDBJ whole genome shotgun (WGS) entry which is preliminary data.</text>
</comment>
<dbReference type="PANTHER" id="PTHR13710">
    <property type="entry name" value="DNA HELICASE RECQ FAMILY MEMBER"/>
    <property type="match status" value="1"/>
</dbReference>
<keyword evidence="4" id="KW-0067">ATP-binding</keyword>
<evidence type="ECO:0000259" key="7">
    <source>
        <dbReference type="PROSITE" id="PS51194"/>
    </source>
</evidence>
<dbReference type="PROSITE" id="PS51194">
    <property type="entry name" value="HELICASE_CTER"/>
    <property type="match status" value="1"/>
</dbReference>